<dbReference type="GO" id="GO:0016985">
    <property type="term" value="F:mannan endo-1,4-beta-mannosidase activity"/>
    <property type="evidence" value="ECO:0007669"/>
    <property type="project" value="InterPro"/>
</dbReference>
<feature type="active site" description="Proton donor" evidence="4">
    <location>
        <position position="103"/>
    </location>
</feature>
<dbReference type="SUPFAM" id="SSF51445">
    <property type="entry name" value="(Trans)glycosidases"/>
    <property type="match status" value="1"/>
</dbReference>
<dbReference type="InterPro" id="IPR017853">
    <property type="entry name" value="GH"/>
</dbReference>
<dbReference type="InterPro" id="IPR022790">
    <property type="entry name" value="GH26_dom"/>
</dbReference>
<feature type="domain" description="GH26" evidence="5">
    <location>
        <begin position="1"/>
        <end position="270"/>
    </location>
</feature>
<keyword evidence="7" id="KW-1185">Reference proteome</keyword>
<evidence type="ECO:0000256" key="3">
    <source>
        <dbReference type="ARBA" id="ARBA00023295"/>
    </source>
</evidence>
<name>A0A916YYJ2_9SPHN</name>
<keyword evidence="3 4" id="KW-0326">Glycosidase</keyword>
<organism evidence="6 7">
    <name type="scientific">Croceicoccus mobilis</name>
    <dbReference type="NCBI Taxonomy" id="1703339"/>
    <lineage>
        <taxon>Bacteria</taxon>
        <taxon>Pseudomonadati</taxon>
        <taxon>Pseudomonadota</taxon>
        <taxon>Alphaproteobacteria</taxon>
        <taxon>Sphingomonadales</taxon>
        <taxon>Erythrobacteraceae</taxon>
        <taxon>Croceicoccus</taxon>
    </lineage>
</organism>
<comment type="caution">
    <text evidence="6">The sequence shown here is derived from an EMBL/GenBank/DDBJ whole genome shotgun (WGS) entry which is preliminary data.</text>
</comment>
<dbReference type="Proteomes" id="UP000612349">
    <property type="component" value="Unassembled WGS sequence"/>
</dbReference>
<dbReference type="GO" id="GO:0006080">
    <property type="term" value="P:substituted mannan metabolic process"/>
    <property type="evidence" value="ECO:0007669"/>
    <property type="project" value="InterPro"/>
</dbReference>
<feature type="active site" description="Nucleophile" evidence="4">
    <location>
        <position position="212"/>
    </location>
</feature>
<keyword evidence="2 4" id="KW-0378">Hydrolase</keyword>
<reference evidence="6" key="2">
    <citation type="submission" date="2020-09" db="EMBL/GenBank/DDBJ databases">
        <authorList>
            <person name="Sun Q."/>
            <person name="Zhou Y."/>
        </authorList>
    </citation>
    <scope>NUCLEOTIDE SEQUENCE</scope>
    <source>
        <strain evidence="6">CGMCC 1.15360</strain>
    </source>
</reference>
<evidence type="ECO:0000313" key="6">
    <source>
        <dbReference type="EMBL" id="GGD65939.1"/>
    </source>
</evidence>
<dbReference type="Gene3D" id="3.20.20.80">
    <property type="entry name" value="Glycosidases"/>
    <property type="match status" value="1"/>
</dbReference>
<reference evidence="6" key="1">
    <citation type="journal article" date="2014" name="Int. J. Syst. Evol. Microbiol.">
        <title>Complete genome sequence of Corynebacterium casei LMG S-19264T (=DSM 44701T), isolated from a smear-ripened cheese.</title>
        <authorList>
            <consortium name="US DOE Joint Genome Institute (JGI-PGF)"/>
            <person name="Walter F."/>
            <person name="Albersmeier A."/>
            <person name="Kalinowski J."/>
            <person name="Ruckert C."/>
        </authorList>
    </citation>
    <scope>NUCLEOTIDE SEQUENCE</scope>
    <source>
        <strain evidence="6">CGMCC 1.15360</strain>
    </source>
</reference>
<dbReference type="PROSITE" id="PS51764">
    <property type="entry name" value="GH26"/>
    <property type="match status" value="1"/>
</dbReference>
<evidence type="ECO:0000256" key="4">
    <source>
        <dbReference type="PROSITE-ProRule" id="PRU01100"/>
    </source>
</evidence>
<dbReference type="InterPro" id="IPR000805">
    <property type="entry name" value="Glyco_hydro_26"/>
</dbReference>
<accession>A0A916YYJ2</accession>
<evidence type="ECO:0000256" key="1">
    <source>
        <dbReference type="ARBA" id="ARBA00007754"/>
    </source>
</evidence>
<gene>
    <name evidence="6" type="ORF">GCM10010990_14270</name>
</gene>
<protein>
    <recommendedName>
        <fullName evidence="5">GH26 domain-containing protein</fullName>
    </recommendedName>
</protein>
<evidence type="ECO:0000259" key="5">
    <source>
        <dbReference type="PROSITE" id="PS51764"/>
    </source>
</evidence>
<comment type="similarity">
    <text evidence="1 4">Belongs to the glycosyl hydrolase 26 family.</text>
</comment>
<dbReference type="EMBL" id="BMIP01000002">
    <property type="protein sequence ID" value="GGD65939.1"/>
    <property type="molecule type" value="Genomic_DNA"/>
</dbReference>
<sequence>MFVGNDPAQLTSYENWLGRRTEAVQLHTGRENWDDWKGSIGWLAGNWSSVDRAKYWTIPLIVKGGSLSASASGSYDDHYRAGAQDLLAASPGSGPIFVRTGWEFNGNWQPWAAAGKTSDYRSAFRKFVSAFRAVSDRFVFEWSPNIGDLGMNPEDAWPGNDYVDIIGLSVYTHDSDPADPAEAFQLAVDRDYGLQWQQDFAAAHGKPTAISEWGVKSDDAGLYVSLMGDWIADHDMIYQSYWNSNADFPGMLSSQQYPGVSADYRYLVAQLD</sequence>
<dbReference type="AlphaFoldDB" id="A0A916YYJ2"/>
<proteinExistence type="inferred from homology"/>
<dbReference type="PANTHER" id="PTHR40079:SF4">
    <property type="entry name" value="GH26 DOMAIN-CONTAINING PROTEIN-RELATED"/>
    <property type="match status" value="1"/>
</dbReference>
<dbReference type="Pfam" id="PF02156">
    <property type="entry name" value="Glyco_hydro_26"/>
    <property type="match status" value="1"/>
</dbReference>
<dbReference type="PANTHER" id="PTHR40079">
    <property type="entry name" value="MANNAN ENDO-1,4-BETA-MANNOSIDASE E-RELATED"/>
    <property type="match status" value="1"/>
</dbReference>
<evidence type="ECO:0000256" key="2">
    <source>
        <dbReference type="ARBA" id="ARBA00022801"/>
    </source>
</evidence>
<evidence type="ECO:0000313" key="7">
    <source>
        <dbReference type="Proteomes" id="UP000612349"/>
    </source>
</evidence>